<dbReference type="EMBL" id="GGEC01043453">
    <property type="protein sequence ID" value="MBX23937.1"/>
    <property type="molecule type" value="Transcribed_RNA"/>
</dbReference>
<dbReference type="SMART" id="SM00745">
    <property type="entry name" value="MIT"/>
    <property type="match status" value="1"/>
</dbReference>
<dbReference type="FunFam" id="1.20.58.80:FF:000019">
    <property type="entry name" value="AAA-type ATPase family protein"/>
    <property type="match status" value="1"/>
</dbReference>
<dbReference type="CDD" id="cd02679">
    <property type="entry name" value="MIT_spastin"/>
    <property type="match status" value="1"/>
</dbReference>
<reference evidence="3" key="1">
    <citation type="submission" date="2018-02" db="EMBL/GenBank/DDBJ databases">
        <title>Rhizophora mucronata_Transcriptome.</title>
        <authorList>
            <person name="Meera S.P."/>
            <person name="Sreeshan A."/>
            <person name="Augustine A."/>
        </authorList>
    </citation>
    <scope>NUCLEOTIDE SEQUENCE</scope>
    <source>
        <tissue evidence="3">Leaf</tissue>
    </source>
</reference>
<name>A0A2P2M137_RHIMU</name>
<evidence type="ECO:0000313" key="3">
    <source>
        <dbReference type="EMBL" id="MBX23937.1"/>
    </source>
</evidence>
<proteinExistence type="predicted"/>
<sequence>MSFLRAIIDSLGSVFTSYSSQFEPQQNPSSASVPPMDATVPAGPAGGSNERAAYKLKGYFDLAKEEIAKAVRAEEWGLTDDAVAHYTSARRILLEASSTPSPSYISRSEQEKVKSYRQKISKWQGQVSERLQVLNGRAAVGSASQKVMPICHRFLIKMLSHLRFC</sequence>
<feature type="region of interest" description="Disordered" evidence="1">
    <location>
        <begin position="22"/>
        <end position="47"/>
    </location>
</feature>
<accession>A0A2P2M137</accession>
<dbReference type="Gene3D" id="1.20.58.80">
    <property type="entry name" value="Phosphotransferase system, lactose/cellobiose-type IIA subunit"/>
    <property type="match status" value="1"/>
</dbReference>
<feature type="domain" description="MIT" evidence="2">
    <location>
        <begin position="56"/>
        <end position="133"/>
    </location>
</feature>
<evidence type="ECO:0000256" key="1">
    <source>
        <dbReference type="SAM" id="MobiDB-lite"/>
    </source>
</evidence>
<dbReference type="InterPro" id="IPR007330">
    <property type="entry name" value="MIT_dom"/>
</dbReference>
<feature type="compositionally biased region" description="Polar residues" evidence="1">
    <location>
        <begin position="22"/>
        <end position="32"/>
    </location>
</feature>
<dbReference type="AlphaFoldDB" id="A0A2P2M137"/>
<dbReference type="SUPFAM" id="SSF116846">
    <property type="entry name" value="MIT domain"/>
    <property type="match status" value="1"/>
</dbReference>
<organism evidence="3">
    <name type="scientific">Rhizophora mucronata</name>
    <name type="common">Asiatic mangrove</name>
    <dbReference type="NCBI Taxonomy" id="61149"/>
    <lineage>
        <taxon>Eukaryota</taxon>
        <taxon>Viridiplantae</taxon>
        <taxon>Streptophyta</taxon>
        <taxon>Embryophyta</taxon>
        <taxon>Tracheophyta</taxon>
        <taxon>Spermatophyta</taxon>
        <taxon>Magnoliopsida</taxon>
        <taxon>eudicotyledons</taxon>
        <taxon>Gunneridae</taxon>
        <taxon>Pentapetalae</taxon>
        <taxon>rosids</taxon>
        <taxon>fabids</taxon>
        <taxon>Malpighiales</taxon>
        <taxon>Rhizophoraceae</taxon>
        <taxon>Rhizophora</taxon>
    </lineage>
</organism>
<dbReference type="InterPro" id="IPR036181">
    <property type="entry name" value="MIT_dom_sf"/>
</dbReference>
<evidence type="ECO:0000259" key="2">
    <source>
        <dbReference type="SMART" id="SM00745"/>
    </source>
</evidence>
<protein>
    <submittedName>
        <fullName evidence="3">Spastin</fullName>
    </submittedName>
</protein>